<protein>
    <recommendedName>
        <fullName evidence="4">Peptidase MA-like domain-containing protein</fullName>
    </recommendedName>
</protein>
<feature type="signal peptide" evidence="1">
    <location>
        <begin position="1"/>
        <end position="20"/>
    </location>
</feature>
<dbReference type="EMBL" id="MTEJ01000226">
    <property type="protein sequence ID" value="OQX06924.1"/>
    <property type="molecule type" value="Genomic_DNA"/>
</dbReference>
<accession>A0A1Y1QJH2</accession>
<evidence type="ECO:0000256" key="1">
    <source>
        <dbReference type="SAM" id="SignalP"/>
    </source>
</evidence>
<organism evidence="2 3">
    <name type="scientific">Thiothrix lacustris</name>
    <dbReference type="NCBI Taxonomy" id="525917"/>
    <lineage>
        <taxon>Bacteria</taxon>
        <taxon>Pseudomonadati</taxon>
        <taxon>Pseudomonadota</taxon>
        <taxon>Gammaproteobacteria</taxon>
        <taxon>Thiotrichales</taxon>
        <taxon>Thiotrichaceae</taxon>
        <taxon>Thiothrix</taxon>
    </lineage>
</organism>
<dbReference type="Proteomes" id="UP000192491">
    <property type="component" value="Unassembled WGS sequence"/>
</dbReference>
<dbReference type="PROSITE" id="PS51257">
    <property type="entry name" value="PROKAR_LIPOPROTEIN"/>
    <property type="match status" value="1"/>
</dbReference>
<gene>
    <name evidence="2" type="ORF">BWK73_29575</name>
</gene>
<evidence type="ECO:0000313" key="3">
    <source>
        <dbReference type="Proteomes" id="UP000192491"/>
    </source>
</evidence>
<dbReference type="AlphaFoldDB" id="A0A1Y1QJH2"/>
<keyword evidence="1" id="KW-0732">Signal</keyword>
<sequence length="256" mass="28108">MRQLPILTLLLALLLGGCNALPDASDAGLQAIAPNIHVEPAMDGMTRARLIQTLAEAERAIGIMYGSVRSRPPVYACVTVNCYTHLGGTLGSTAEALDDRILLSPTGLNWHFIAHEWAHVELFTHMTPAAWKQLPQWFNEGLAVAISQEPEYSENAWQYLLTANMPHPSYPELRGLRSLQQWTGAVGFYQQQVQSRQFNGIGVSPVYTAAGHVVRNWLAAVGNQGVLMLIQRMNAGESFDAAYQAITPQTNTYPPI</sequence>
<name>A0A1Y1QJH2_9GAMM</name>
<comment type="caution">
    <text evidence="2">The sequence shown here is derived from an EMBL/GenBank/DDBJ whole genome shotgun (WGS) entry which is preliminary data.</text>
</comment>
<reference evidence="2 3" key="1">
    <citation type="submission" date="2017-01" db="EMBL/GenBank/DDBJ databases">
        <title>Novel large sulfur bacteria in the metagenomes of groundwater-fed chemosynthetic microbial mats in the Lake Huron basin.</title>
        <authorList>
            <person name="Sharrar A.M."/>
            <person name="Flood B.E."/>
            <person name="Bailey J.V."/>
            <person name="Jones D.S."/>
            <person name="Biddanda B."/>
            <person name="Ruberg S.A."/>
            <person name="Marcus D.N."/>
            <person name="Dick G.J."/>
        </authorList>
    </citation>
    <scope>NUCLEOTIDE SEQUENCE [LARGE SCALE GENOMIC DNA]</scope>
    <source>
        <strain evidence="2">A8</strain>
    </source>
</reference>
<proteinExistence type="predicted"/>
<feature type="chain" id="PRO_5013276802" description="Peptidase MA-like domain-containing protein" evidence="1">
    <location>
        <begin position="21"/>
        <end position="256"/>
    </location>
</feature>
<evidence type="ECO:0008006" key="4">
    <source>
        <dbReference type="Google" id="ProtNLM"/>
    </source>
</evidence>
<evidence type="ECO:0000313" key="2">
    <source>
        <dbReference type="EMBL" id="OQX06924.1"/>
    </source>
</evidence>